<evidence type="ECO:0000313" key="4">
    <source>
        <dbReference type="Proteomes" id="UP001385951"/>
    </source>
</evidence>
<dbReference type="EMBL" id="JASBNA010000004">
    <property type="protein sequence ID" value="KAK7692350.1"/>
    <property type="molecule type" value="Genomic_DNA"/>
</dbReference>
<feature type="region of interest" description="Disordered" evidence="1">
    <location>
        <begin position="600"/>
        <end position="628"/>
    </location>
</feature>
<feature type="compositionally biased region" description="Low complexity" evidence="1">
    <location>
        <begin position="837"/>
        <end position="849"/>
    </location>
</feature>
<feature type="compositionally biased region" description="Low complexity" evidence="1">
    <location>
        <begin position="469"/>
        <end position="482"/>
    </location>
</feature>
<keyword evidence="2" id="KW-1133">Transmembrane helix</keyword>
<feature type="region of interest" description="Disordered" evidence="1">
    <location>
        <begin position="798"/>
        <end position="879"/>
    </location>
</feature>
<feature type="region of interest" description="Disordered" evidence="1">
    <location>
        <begin position="528"/>
        <end position="557"/>
    </location>
</feature>
<evidence type="ECO:0000313" key="3">
    <source>
        <dbReference type="EMBL" id="KAK7692350.1"/>
    </source>
</evidence>
<accession>A0AAW0GSZ0</accession>
<proteinExistence type="predicted"/>
<evidence type="ECO:0000256" key="2">
    <source>
        <dbReference type="SAM" id="Phobius"/>
    </source>
</evidence>
<dbReference type="Gene3D" id="2.60.120.260">
    <property type="entry name" value="Galactose-binding domain-like"/>
    <property type="match status" value="2"/>
</dbReference>
<protein>
    <recommendedName>
        <fullName evidence="5">Transmembrane protein</fullName>
    </recommendedName>
</protein>
<reference evidence="3 4" key="1">
    <citation type="submission" date="2022-09" db="EMBL/GenBank/DDBJ databases">
        <authorList>
            <person name="Palmer J.M."/>
        </authorList>
    </citation>
    <scope>NUCLEOTIDE SEQUENCE [LARGE SCALE GENOMIC DNA]</scope>
    <source>
        <strain evidence="3 4">DSM 7382</strain>
    </source>
</reference>
<feature type="region of interest" description="Disordered" evidence="1">
    <location>
        <begin position="459"/>
        <end position="507"/>
    </location>
</feature>
<keyword evidence="2" id="KW-0812">Transmembrane</keyword>
<name>A0AAW0GSZ0_9APHY</name>
<sequence>MADPDSASNTANNFIINLDDTSPVIVYSASDDASQASNFSAGWIVSGPSSGTSLHSTAADGASMSLRWNGTGVSLYGELDPSDSGQQPNSVTYSVILDGTPTTNYDSFFSASSDYANNILASFSNLTYDQHTIELVMHNPQQISDGSVLLKFDRAVLTSGVPAVFWDEQDSGSGENLLETSVFPDASISYRGQWSFSKDLLPDPNDAFHTTNNAGDRAVLSFNGTAITISGLTTSLSGSYNISLDGEIPVTLSAQSSINSSTPTVLYFRTGLDPSVMHKLGIVNIGDDASANFLAVGSVNVTTVVQGNNDTLPPMPSSKLSSGLIAGIAVAASVGFLALIAFIVFCARRRRRATRRKQSLVVNPRLSSLRRFSFLAHSIRSPSNRSVHSPPGEKEPHFSPKAPEGSQGGVLDIRAQKDVEDEIDDVEAARGIHEVRHASQNSDGSFSIDLPQLPTRGYTHVRTSSGQQSIPISSVPAPVSTSRFSVRPSKPMGPRSMNPSSPTMMHQRETSRGILLAEMYRAAMGDDHANANAEPSTSAAQTSGTMKRESRQTDEFSPLRVNFDDEPYETTLQRREGRYASAGVISLPQSLKLALSLEPSSIQSSPPIPPNVTVTRSTPVTPITPITPITPVTQQYEFRHDHHLSFLDLDSSGSASLKSGARSTGQSRSNSTRSSSKSRYDPSTTTDYGSLLPDRRISLGLSMAMAGPSSSRPSLSPNISLQPISLPAQSSPHEPASMIPEDASQPIDPDSNGHAMDFLPSPTESIPHTVSDIHFRHSSYSTVSLPTESRRASVNRYSGVQRHPPLPGTPTAPPQEPKPFIVQKLLGMAPSGPGPTTPYSSPTTPGQSSAWPPSASLRGNVPRSHPYSLAPPSFQMRPK</sequence>
<dbReference type="AlphaFoldDB" id="A0AAW0GSZ0"/>
<gene>
    <name evidence="3" type="ORF">QCA50_003975</name>
</gene>
<feature type="compositionally biased region" description="Polar residues" evidence="1">
    <location>
        <begin position="721"/>
        <end position="732"/>
    </location>
</feature>
<feature type="compositionally biased region" description="Low complexity" evidence="1">
    <location>
        <begin position="708"/>
        <end position="720"/>
    </location>
</feature>
<feature type="compositionally biased region" description="Low complexity" evidence="1">
    <location>
        <begin position="662"/>
        <end position="685"/>
    </location>
</feature>
<keyword evidence="2" id="KW-0472">Membrane</keyword>
<organism evidence="3 4">
    <name type="scientific">Cerrena zonata</name>
    <dbReference type="NCBI Taxonomy" id="2478898"/>
    <lineage>
        <taxon>Eukaryota</taxon>
        <taxon>Fungi</taxon>
        <taxon>Dikarya</taxon>
        <taxon>Basidiomycota</taxon>
        <taxon>Agaricomycotina</taxon>
        <taxon>Agaricomycetes</taxon>
        <taxon>Polyporales</taxon>
        <taxon>Cerrenaceae</taxon>
        <taxon>Cerrena</taxon>
    </lineage>
</organism>
<comment type="caution">
    <text evidence="3">The sequence shown here is derived from an EMBL/GenBank/DDBJ whole genome shotgun (WGS) entry which is preliminary data.</text>
</comment>
<evidence type="ECO:0008006" key="5">
    <source>
        <dbReference type="Google" id="ProtNLM"/>
    </source>
</evidence>
<feature type="region of interest" description="Disordered" evidence="1">
    <location>
        <begin position="381"/>
        <end position="409"/>
    </location>
</feature>
<feature type="region of interest" description="Disordered" evidence="1">
    <location>
        <begin position="704"/>
        <end position="743"/>
    </location>
</feature>
<feature type="region of interest" description="Disordered" evidence="1">
    <location>
        <begin position="651"/>
        <end position="692"/>
    </location>
</feature>
<feature type="compositionally biased region" description="Pro residues" evidence="1">
    <location>
        <begin position="804"/>
        <end position="817"/>
    </location>
</feature>
<evidence type="ECO:0000256" key="1">
    <source>
        <dbReference type="SAM" id="MobiDB-lite"/>
    </source>
</evidence>
<feature type="transmembrane region" description="Helical" evidence="2">
    <location>
        <begin position="324"/>
        <end position="347"/>
    </location>
</feature>
<keyword evidence="4" id="KW-1185">Reference proteome</keyword>
<dbReference type="Proteomes" id="UP001385951">
    <property type="component" value="Unassembled WGS sequence"/>
</dbReference>
<feature type="compositionally biased region" description="Polar residues" evidence="1">
    <location>
        <begin position="533"/>
        <end position="545"/>
    </location>
</feature>